<keyword evidence="5" id="KW-1185">Reference proteome</keyword>
<dbReference type="Proteomes" id="UP000594121">
    <property type="component" value="Chromosome"/>
</dbReference>
<dbReference type="PANTHER" id="PTHR11671">
    <property type="entry name" value="V-TYPE ATP SYNTHASE SUBUNIT D"/>
    <property type="match status" value="1"/>
</dbReference>
<dbReference type="AlphaFoldDB" id="A0A7L9FER1"/>
<evidence type="ECO:0000313" key="4">
    <source>
        <dbReference type="EMBL" id="QOJ78290.1"/>
    </source>
</evidence>
<name>A0A7L9FER1_9CREN</name>
<comment type="similarity">
    <text evidence="1">Belongs to the V-ATPase D subunit family.</text>
</comment>
<dbReference type="Pfam" id="PF01813">
    <property type="entry name" value="ATP-synt_D"/>
    <property type="match status" value="1"/>
</dbReference>
<evidence type="ECO:0000256" key="3">
    <source>
        <dbReference type="ARBA" id="ARBA00023065"/>
    </source>
</evidence>
<sequence length="199" mass="22963">MLSELAFLPASRGTLQLLRRRLELVRRGKDVLQMRRDQLAKELLSIMDELQKRPKAEHEFIEAARRAAVMRMARGEHDFRSTASLVHPPKITSIIMSYQGIPVPQARIVQDPDFSQITDPDYREAIERLWNAVKVMIDVANKELAVERISDQLLYINRVVNSLEKNLIPALTDVLRRIEERVIEEELEDFVRVKLLGGG</sequence>
<accession>A0A7L9FER1</accession>
<proteinExistence type="inferred from homology"/>
<evidence type="ECO:0000313" key="5">
    <source>
        <dbReference type="Proteomes" id="UP000594121"/>
    </source>
</evidence>
<dbReference type="RefSeq" id="WP_192818262.1">
    <property type="nucleotide sequence ID" value="NZ_CP062310.1"/>
</dbReference>
<organism evidence="4 5">
    <name type="scientific">Infirmifilum lucidum</name>
    <dbReference type="NCBI Taxonomy" id="2776706"/>
    <lineage>
        <taxon>Archaea</taxon>
        <taxon>Thermoproteota</taxon>
        <taxon>Thermoprotei</taxon>
        <taxon>Thermofilales</taxon>
        <taxon>Thermofilaceae</taxon>
        <taxon>Infirmifilum</taxon>
    </lineage>
</organism>
<dbReference type="Gene3D" id="1.10.287.3240">
    <property type="match status" value="1"/>
</dbReference>
<dbReference type="FunCoup" id="A0A7L9FER1">
    <property type="interactions" value="139"/>
</dbReference>
<reference evidence="4 5" key="1">
    <citation type="submission" date="2020-10" db="EMBL/GenBank/DDBJ databases">
        <title>Thermofilum lucidum 3507LT sp. nov. a novel member of Thermofilaceae family isolated from Chile hot spring, and proposal of description order Thermofilales.</title>
        <authorList>
            <person name="Zayulina K.S."/>
            <person name="Elcheninov A.G."/>
            <person name="Toshchakov S.V."/>
            <person name="Kublanov I.V."/>
        </authorList>
    </citation>
    <scope>NUCLEOTIDE SEQUENCE [LARGE SCALE GENOMIC DNA]</scope>
    <source>
        <strain evidence="4 5">3507LT</strain>
    </source>
</reference>
<protein>
    <submittedName>
        <fullName evidence="4">V-type ATP synthase subunit D</fullName>
    </submittedName>
</protein>
<dbReference type="GO" id="GO:0046961">
    <property type="term" value="F:proton-transporting ATPase activity, rotational mechanism"/>
    <property type="evidence" value="ECO:0007669"/>
    <property type="project" value="InterPro"/>
</dbReference>
<evidence type="ECO:0000256" key="1">
    <source>
        <dbReference type="ARBA" id="ARBA00005850"/>
    </source>
</evidence>
<gene>
    <name evidence="4" type="ORF">IG193_05855</name>
</gene>
<dbReference type="GeneID" id="59149401"/>
<dbReference type="KEGG" id="thel:IG193_05855"/>
<dbReference type="InParanoid" id="A0A7L9FER1"/>
<keyword evidence="3" id="KW-0406">Ion transport</keyword>
<keyword evidence="2" id="KW-0813">Transport</keyword>
<dbReference type="InterPro" id="IPR002699">
    <property type="entry name" value="V_ATPase_D"/>
</dbReference>
<evidence type="ECO:0000256" key="2">
    <source>
        <dbReference type="ARBA" id="ARBA00022448"/>
    </source>
</evidence>
<dbReference type="EMBL" id="CP062310">
    <property type="protein sequence ID" value="QOJ78290.1"/>
    <property type="molecule type" value="Genomic_DNA"/>
</dbReference>